<dbReference type="InterPro" id="IPR029010">
    <property type="entry name" value="ThuA-like"/>
</dbReference>
<dbReference type="Gene3D" id="3.40.50.880">
    <property type="match status" value="1"/>
</dbReference>
<gene>
    <name evidence="1" type="ORF">IMCC3088_782</name>
</gene>
<dbReference type="SUPFAM" id="SSF52317">
    <property type="entry name" value="Class I glutamine amidotransferase-like"/>
    <property type="match status" value="1"/>
</dbReference>
<evidence type="ECO:0000313" key="2">
    <source>
        <dbReference type="Proteomes" id="UP000005615"/>
    </source>
</evidence>
<name>F3KY52_9GAMM</name>
<dbReference type="EMBL" id="AEIG01000001">
    <property type="protein sequence ID" value="EGG30974.1"/>
    <property type="molecule type" value="Genomic_DNA"/>
</dbReference>
<dbReference type="AlphaFoldDB" id="F3KY52"/>
<dbReference type="RefSeq" id="WP_009574323.1">
    <property type="nucleotide sequence ID" value="NZ_AEIG01000001.1"/>
</dbReference>
<dbReference type="PANTHER" id="PTHR40469:SF2">
    <property type="entry name" value="GALACTOSE-BINDING DOMAIN-LIKE SUPERFAMILY PROTEIN"/>
    <property type="match status" value="1"/>
</dbReference>
<dbReference type="STRING" id="2518989.IMCC3088_782"/>
<dbReference type="InterPro" id="IPR029062">
    <property type="entry name" value="Class_I_gatase-like"/>
</dbReference>
<organism evidence="1 2">
    <name type="scientific">Aequoribacter fuscus</name>
    <dbReference type="NCBI Taxonomy" id="2518989"/>
    <lineage>
        <taxon>Bacteria</taxon>
        <taxon>Pseudomonadati</taxon>
        <taxon>Pseudomonadota</taxon>
        <taxon>Gammaproteobacteria</taxon>
        <taxon>Cellvibrionales</taxon>
        <taxon>Halieaceae</taxon>
        <taxon>Aequoribacter</taxon>
    </lineage>
</organism>
<dbReference type="PANTHER" id="PTHR40469">
    <property type="entry name" value="SECRETED GLYCOSYL HYDROLASE"/>
    <property type="match status" value="1"/>
</dbReference>
<evidence type="ECO:0000313" key="1">
    <source>
        <dbReference type="EMBL" id="EGG30974.1"/>
    </source>
</evidence>
<proteinExistence type="predicted"/>
<reference evidence="1 2" key="1">
    <citation type="journal article" date="2011" name="J. Bacteriol.">
        <title>Genome sequence of strain IMCC3088, a proteorhodopsin-containing marine bacterium belonging to the OM60/NOR5 clade.</title>
        <authorList>
            <person name="Jang Y."/>
            <person name="Oh H.M."/>
            <person name="Kang I."/>
            <person name="Lee K."/>
            <person name="Yang S.J."/>
            <person name="Cho J.C."/>
        </authorList>
    </citation>
    <scope>NUCLEOTIDE SEQUENCE [LARGE SCALE GENOMIC DNA]</scope>
    <source>
        <strain evidence="1 2">IMCC3088</strain>
    </source>
</reference>
<comment type="caution">
    <text evidence="1">The sequence shown here is derived from an EMBL/GenBank/DDBJ whole genome shotgun (WGS) entry which is preliminary data.</text>
</comment>
<dbReference type="Proteomes" id="UP000005615">
    <property type="component" value="Unassembled WGS sequence"/>
</dbReference>
<accession>F3KY52</accession>
<dbReference type="GO" id="GO:0016787">
    <property type="term" value="F:hydrolase activity"/>
    <property type="evidence" value="ECO:0007669"/>
    <property type="project" value="UniProtKB-KW"/>
</dbReference>
<dbReference type="eggNOG" id="COG3828">
    <property type="taxonomic scope" value="Bacteria"/>
</dbReference>
<keyword evidence="2" id="KW-1185">Reference proteome</keyword>
<dbReference type="OrthoDB" id="338827at2"/>
<keyword evidence="1" id="KW-0378">Hydrolase</keyword>
<dbReference type="Pfam" id="PF06283">
    <property type="entry name" value="ThuA"/>
    <property type="match status" value="1"/>
</dbReference>
<protein>
    <submittedName>
        <fullName evidence="1">Putative glycosyl hydrolase (Putative secreted protein)</fullName>
    </submittedName>
</protein>
<sequence length="301" mass="33500">MAILKRILVGLLVIAALIALGLFGYAKYTGIWNIFFPSTHHDTKAPTITQDIPRPALLVFSKTNQFRHRESIEGGLIHFEALAKRRGWGFYATENGAVFNTDQLAMFDTVLFLNATGDMLSDTQEQAFQSWMESGGGWLGVHAAGDGSHKTWDWYMENFIGAPYVAHILGPQFQTATVVTEDHSHPVNRGMPSTWEHEEEWYSWASSPRETGFNILATVDESTYSPIQNWRGESNDLSMGDHPVVWSNCVGTGRSVYATMGHRASAFEQPQYKLILENALEWTLGVIPDTRCASVTAPAAQ</sequence>